<evidence type="ECO:0000259" key="3">
    <source>
        <dbReference type="PROSITE" id="PS51212"/>
    </source>
</evidence>
<keyword evidence="1" id="KW-0677">Repeat</keyword>
<feature type="signal peptide" evidence="2">
    <location>
        <begin position="1"/>
        <end position="20"/>
    </location>
</feature>
<dbReference type="EMBL" id="JAHCVI010000001">
    <property type="protein sequence ID" value="KAG7294039.1"/>
    <property type="molecule type" value="Genomic_DNA"/>
</dbReference>
<keyword evidence="5" id="KW-1185">Reference proteome</keyword>
<evidence type="ECO:0000256" key="2">
    <source>
        <dbReference type="SAM" id="SignalP"/>
    </source>
</evidence>
<feature type="domain" description="WSC" evidence="3">
    <location>
        <begin position="156"/>
        <end position="246"/>
    </location>
</feature>
<gene>
    <name evidence="4" type="ORF">NEMBOFW57_004101</name>
</gene>
<dbReference type="Pfam" id="PF01822">
    <property type="entry name" value="WSC"/>
    <property type="match status" value="2"/>
</dbReference>
<comment type="caution">
    <text evidence="4">The sequence shown here is derived from an EMBL/GenBank/DDBJ whole genome shotgun (WGS) entry which is preliminary data.</text>
</comment>
<dbReference type="Pfam" id="PF00024">
    <property type="entry name" value="PAN_1"/>
    <property type="match status" value="1"/>
</dbReference>
<evidence type="ECO:0000313" key="4">
    <source>
        <dbReference type="EMBL" id="KAG7294039.1"/>
    </source>
</evidence>
<organism evidence="4 5">
    <name type="scientific">Staphylotrichum longicolle</name>
    <dbReference type="NCBI Taxonomy" id="669026"/>
    <lineage>
        <taxon>Eukaryota</taxon>
        <taxon>Fungi</taxon>
        <taxon>Dikarya</taxon>
        <taxon>Ascomycota</taxon>
        <taxon>Pezizomycotina</taxon>
        <taxon>Sordariomycetes</taxon>
        <taxon>Sordariomycetidae</taxon>
        <taxon>Sordariales</taxon>
        <taxon>Chaetomiaceae</taxon>
        <taxon>Staphylotrichum</taxon>
    </lineage>
</organism>
<dbReference type="InterPro" id="IPR002889">
    <property type="entry name" value="WSC_carb-bd"/>
</dbReference>
<dbReference type="AlphaFoldDB" id="A0AAD4F7B2"/>
<accession>A0AAD4F7B2</accession>
<dbReference type="InterPro" id="IPR003609">
    <property type="entry name" value="Pan_app"/>
</dbReference>
<keyword evidence="2" id="KW-0732">Signal</keyword>
<reference evidence="4" key="1">
    <citation type="submission" date="2023-02" db="EMBL/GenBank/DDBJ databases">
        <authorList>
            <person name="Palmer J.M."/>
        </authorList>
    </citation>
    <scope>NUCLEOTIDE SEQUENCE</scope>
    <source>
        <strain evidence="4">FW57</strain>
    </source>
</reference>
<dbReference type="SMART" id="SM00321">
    <property type="entry name" value="WSC"/>
    <property type="match status" value="2"/>
</dbReference>
<evidence type="ECO:0000256" key="1">
    <source>
        <dbReference type="ARBA" id="ARBA00022737"/>
    </source>
</evidence>
<dbReference type="InterPro" id="IPR051589">
    <property type="entry name" value="Sialate-O-sulfotransferase"/>
</dbReference>
<dbReference type="PANTHER" id="PTHR45964">
    <property type="entry name" value="WSCD FAMILY MEMBER CG9164"/>
    <property type="match status" value="1"/>
</dbReference>
<name>A0AAD4F7B2_9PEZI</name>
<dbReference type="PANTHER" id="PTHR45964:SF5">
    <property type="entry name" value="WSCD FAMILY MEMBER CG9164"/>
    <property type="match status" value="1"/>
</dbReference>
<feature type="domain" description="WSC" evidence="3">
    <location>
        <begin position="257"/>
        <end position="351"/>
    </location>
</feature>
<dbReference type="Proteomes" id="UP001197093">
    <property type="component" value="Unassembled WGS sequence"/>
</dbReference>
<protein>
    <recommendedName>
        <fullName evidence="3">WSC domain-containing protein</fullName>
    </recommendedName>
</protein>
<sequence>MIHQFAIAGVALASVYLVAAVPVDDGPGSSLVPRQANFIRYAGCFGSSETWRTDPSSAGLSIGYQGADNGIAKCSAACQTSHFILWDQDCICGNLVIDKTRNYIESLDSWEATEGDCWRRCANEQGVTCGGSMRAAFYERTDPPTPQNPGIAVVQGFHWMGCYADNAPDRNLPQHAQSADDMTPAKCASLCPQSNFIGVEFGRECWCGPSLQYNYKTFNRLCPMSCAGDASAICGGRNYLTLYERDGARTPDAPVGNYDYVGCYTDNGGNGRTLEHVSSSDQMTLELCAQTAAAGNYKVFGVEFGRECWTGNTLNPLQGLAADPNTCNRPCSGNGGQTCGGPDRLNLYIRRGEPGKVCQRVANPDIDAHACGIRGFAPPAGARPATPTVGSAAECAAACAAATGCLSSIWTKSTGVCRVYDVSVWSSIGNVAQFGAGSDHKNVFADDIGCWTCQDIAS</sequence>
<dbReference type="PROSITE" id="PS51212">
    <property type="entry name" value="WSC"/>
    <property type="match status" value="2"/>
</dbReference>
<feature type="chain" id="PRO_5042292899" description="WSC domain-containing protein" evidence="2">
    <location>
        <begin position="21"/>
        <end position="458"/>
    </location>
</feature>
<evidence type="ECO:0000313" key="5">
    <source>
        <dbReference type="Proteomes" id="UP001197093"/>
    </source>
</evidence>
<proteinExistence type="predicted"/>